<dbReference type="RefSeq" id="WP_099155766.1">
    <property type="nucleotide sequence ID" value="NZ_PDUD01000073.1"/>
</dbReference>
<sequence length="298" mass="34226">MKTTLLFTAILAGTACNIAAQTRFVGEDYMRYFEWHNENSQLEKLYTPGSQLHAFGEDVKVYRYPDQHSEVLTKLQDGQAVQNRSDYRNVHQIQDGEINGYRDIWFKVCTDKGVTGYVFGAQLAKGWRWADLTGDRKEELVMLGVSPSPRKSYSDIRAEIRILQGNQLLYNTSIPGLCVFEECASSPMLRILNNQPYEGGIVVEASTMTVGCFTGIERAFFYWNGRQLESVFHAEYTIDREYDRQAFKVRDPEAVRTMMCSYKNQDQSFNPVWDCREIQTKAPVSPDIQKATVRARAR</sequence>
<name>A0A2D0MX78_FLAN2</name>
<dbReference type="OrthoDB" id="1492522at2"/>
<dbReference type="Proteomes" id="UP000223913">
    <property type="component" value="Unassembled WGS sequence"/>
</dbReference>
<organism evidence="1 2">
    <name type="scientific">Flavilitoribacter nigricans (strain ATCC 23147 / DSM 23189 / NBRC 102662 / NCIMB 1420 / SS-2)</name>
    <name type="common">Lewinella nigricans</name>
    <dbReference type="NCBI Taxonomy" id="1122177"/>
    <lineage>
        <taxon>Bacteria</taxon>
        <taxon>Pseudomonadati</taxon>
        <taxon>Bacteroidota</taxon>
        <taxon>Saprospiria</taxon>
        <taxon>Saprospirales</taxon>
        <taxon>Lewinellaceae</taxon>
        <taxon>Flavilitoribacter</taxon>
    </lineage>
</organism>
<comment type="caution">
    <text evidence="1">The sequence shown here is derived from an EMBL/GenBank/DDBJ whole genome shotgun (WGS) entry which is preliminary data.</text>
</comment>
<dbReference type="EMBL" id="PDUD01000073">
    <property type="protein sequence ID" value="PHN00817.1"/>
    <property type="molecule type" value="Genomic_DNA"/>
</dbReference>
<reference evidence="1 2" key="1">
    <citation type="submission" date="2017-10" db="EMBL/GenBank/DDBJ databases">
        <title>The draft genome sequence of Lewinella nigricans NBRC 102662.</title>
        <authorList>
            <person name="Wang K."/>
        </authorList>
    </citation>
    <scope>NUCLEOTIDE SEQUENCE [LARGE SCALE GENOMIC DNA]</scope>
    <source>
        <strain evidence="1 2">NBRC 102662</strain>
    </source>
</reference>
<proteinExistence type="predicted"/>
<dbReference type="AlphaFoldDB" id="A0A2D0MX78"/>
<dbReference type="PROSITE" id="PS51257">
    <property type="entry name" value="PROKAR_LIPOPROTEIN"/>
    <property type="match status" value="1"/>
</dbReference>
<protein>
    <submittedName>
        <fullName evidence="1">Uncharacterized protein</fullName>
    </submittedName>
</protein>
<gene>
    <name evidence="1" type="ORF">CRP01_40230</name>
</gene>
<keyword evidence="2" id="KW-1185">Reference proteome</keyword>
<accession>A0A2D0MX78</accession>
<evidence type="ECO:0000313" key="2">
    <source>
        <dbReference type="Proteomes" id="UP000223913"/>
    </source>
</evidence>
<evidence type="ECO:0000313" key="1">
    <source>
        <dbReference type="EMBL" id="PHN00817.1"/>
    </source>
</evidence>